<dbReference type="Proteomes" id="UP000068026">
    <property type="component" value="Chromosome"/>
</dbReference>
<dbReference type="EMBL" id="FQUA01000014">
    <property type="protein sequence ID" value="SHF04905.1"/>
    <property type="molecule type" value="Genomic_DNA"/>
</dbReference>
<evidence type="ECO:0000313" key="3">
    <source>
        <dbReference type="EMBL" id="AMJ41834.1"/>
    </source>
</evidence>
<gene>
    <name evidence="3" type="ORF">CPRO_22670</name>
    <name evidence="4" type="ORF">SAMN02745151_02628</name>
</gene>
<name>A0A0X8VB85_ANAPI</name>
<keyword evidence="2" id="KW-0812">Transmembrane</keyword>
<sequence length="117" mass="13724">MNLKKPQSNPDKKKLSTADIILIGVGLYVLIRTPWGNMNSFHYLLFFLYIFCMMMRLTNIRKQHSQREKMEQEKQRLTLQAHEEKKDGEFTEIEESKEGEASSVDQELIASEKDSQL</sequence>
<keyword evidence="2" id="KW-1133">Transmembrane helix</keyword>
<evidence type="ECO:0000313" key="4">
    <source>
        <dbReference type="EMBL" id="SHF04905.1"/>
    </source>
</evidence>
<keyword evidence="5" id="KW-1185">Reference proteome</keyword>
<dbReference type="KEGG" id="cpro:CPRO_22670"/>
<reference evidence="4" key="4">
    <citation type="submission" date="2016-11" db="EMBL/GenBank/DDBJ databases">
        <authorList>
            <person name="Varghese N."/>
            <person name="Submissions S."/>
        </authorList>
    </citation>
    <scope>NUCLEOTIDE SEQUENCE</scope>
    <source>
        <strain evidence="4">DSM 1682</strain>
    </source>
</reference>
<evidence type="ECO:0000313" key="5">
    <source>
        <dbReference type="Proteomes" id="UP000068026"/>
    </source>
</evidence>
<accession>A0A0X8VB85</accession>
<organism evidence="4 6">
    <name type="scientific">Anaerotignum propionicum DSM 1682</name>
    <dbReference type="NCBI Taxonomy" id="991789"/>
    <lineage>
        <taxon>Bacteria</taxon>
        <taxon>Bacillati</taxon>
        <taxon>Bacillota</taxon>
        <taxon>Clostridia</taxon>
        <taxon>Lachnospirales</taxon>
        <taxon>Anaerotignaceae</taxon>
        <taxon>Anaerotignum</taxon>
    </lineage>
</organism>
<feature type="transmembrane region" description="Helical" evidence="2">
    <location>
        <begin position="41"/>
        <end position="60"/>
    </location>
</feature>
<feature type="compositionally biased region" description="Basic and acidic residues" evidence="1">
    <location>
        <begin position="65"/>
        <end position="100"/>
    </location>
</feature>
<dbReference type="RefSeq" id="WP_066051688.1">
    <property type="nucleotide sequence ID" value="NZ_FQUA01000014.1"/>
</dbReference>
<reference evidence="3 5" key="1">
    <citation type="journal article" date="2016" name="Genome Announc.">
        <title>Complete Genome Sequence of the Amino Acid-Fermenting Clostridium propionicum X2 (DSM 1682).</title>
        <authorList>
            <person name="Poehlein A."/>
            <person name="Schlien K."/>
            <person name="Chowdhury N.P."/>
            <person name="Gottschalk G."/>
            <person name="Buckel W."/>
            <person name="Daniel R."/>
        </authorList>
    </citation>
    <scope>NUCLEOTIDE SEQUENCE [LARGE SCALE GENOMIC DNA]</scope>
    <source>
        <strain evidence="3 5">X2</strain>
    </source>
</reference>
<keyword evidence="2" id="KW-0472">Membrane</keyword>
<proteinExistence type="predicted"/>
<dbReference type="EMBL" id="CP014223">
    <property type="protein sequence ID" value="AMJ41834.1"/>
    <property type="molecule type" value="Genomic_DNA"/>
</dbReference>
<feature type="region of interest" description="Disordered" evidence="1">
    <location>
        <begin position="63"/>
        <end position="117"/>
    </location>
</feature>
<reference evidence="5" key="2">
    <citation type="submission" date="2016-01" db="EMBL/GenBank/DDBJ databases">
        <authorList>
            <person name="Poehlein A."/>
            <person name="Schlien K."/>
            <person name="Gottschalk G."/>
            <person name="Buckel W."/>
            <person name="Daniel R."/>
        </authorList>
    </citation>
    <scope>NUCLEOTIDE SEQUENCE [LARGE SCALE GENOMIC DNA]</scope>
    <source>
        <strain evidence="5">X2</strain>
    </source>
</reference>
<evidence type="ECO:0000256" key="1">
    <source>
        <dbReference type="SAM" id="MobiDB-lite"/>
    </source>
</evidence>
<protein>
    <submittedName>
        <fullName evidence="4">Uncharacterized protein</fullName>
    </submittedName>
</protein>
<dbReference type="AlphaFoldDB" id="A0A0X8VB85"/>
<feature type="transmembrane region" description="Helical" evidence="2">
    <location>
        <begin position="15"/>
        <end position="35"/>
    </location>
</feature>
<dbReference type="Proteomes" id="UP000184204">
    <property type="component" value="Unassembled WGS sequence"/>
</dbReference>
<evidence type="ECO:0000313" key="6">
    <source>
        <dbReference type="Proteomes" id="UP000184204"/>
    </source>
</evidence>
<reference evidence="6" key="3">
    <citation type="submission" date="2016-11" db="EMBL/GenBank/DDBJ databases">
        <authorList>
            <person name="Jaros S."/>
            <person name="Januszkiewicz K."/>
            <person name="Wedrychowicz H."/>
        </authorList>
    </citation>
    <scope>NUCLEOTIDE SEQUENCE [LARGE SCALE GENOMIC DNA]</scope>
    <source>
        <strain evidence="6">DSM 1682</strain>
    </source>
</reference>
<evidence type="ECO:0000256" key="2">
    <source>
        <dbReference type="SAM" id="Phobius"/>
    </source>
</evidence>